<organism evidence="2 3">
    <name type="scientific">Parasponia andersonii</name>
    <name type="common">Sponia andersonii</name>
    <dbReference type="NCBI Taxonomy" id="3476"/>
    <lineage>
        <taxon>Eukaryota</taxon>
        <taxon>Viridiplantae</taxon>
        <taxon>Streptophyta</taxon>
        <taxon>Embryophyta</taxon>
        <taxon>Tracheophyta</taxon>
        <taxon>Spermatophyta</taxon>
        <taxon>Magnoliopsida</taxon>
        <taxon>eudicotyledons</taxon>
        <taxon>Gunneridae</taxon>
        <taxon>Pentapetalae</taxon>
        <taxon>rosids</taxon>
        <taxon>fabids</taxon>
        <taxon>Rosales</taxon>
        <taxon>Cannabaceae</taxon>
        <taxon>Parasponia</taxon>
    </lineage>
</organism>
<comment type="caution">
    <text evidence="2">The sequence shown here is derived from an EMBL/GenBank/DDBJ whole genome shotgun (WGS) entry which is preliminary data.</text>
</comment>
<dbReference type="EMBL" id="JXTB01000761">
    <property type="protein sequence ID" value="PON33028.1"/>
    <property type="molecule type" value="Genomic_DNA"/>
</dbReference>
<dbReference type="Proteomes" id="UP000237105">
    <property type="component" value="Unassembled WGS sequence"/>
</dbReference>
<evidence type="ECO:0000313" key="3">
    <source>
        <dbReference type="Proteomes" id="UP000237105"/>
    </source>
</evidence>
<keyword evidence="3" id="KW-1185">Reference proteome</keyword>
<protein>
    <submittedName>
        <fullName evidence="2">Uncharacterized protein</fullName>
    </submittedName>
</protein>
<feature type="compositionally biased region" description="Gly residues" evidence="1">
    <location>
        <begin position="215"/>
        <end position="225"/>
    </location>
</feature>
<feature type="region of interest" description="Disordered" evidence="1">
    <location>
        <begin position="1"/>
        <end position="29"/>
    </location>
</feature>
<accession>A0A2P5A918</accession>
<proteinExistence type="predicted"/>
<feature type="compositionally biased region" description="Basic residues" evidence="1">
    <location>
        <begin position="59"/>
        <end position="74"/>
    </location>
</feature>
<feature type="region of interest" description="Disordered" evidence="1">
    <location>
        <begin position="178"/>
        <end position="225"/>
    </location>
</feature>
<evidence type="ECO:0000313" key="2">
    <source>
        <dbReference type="EMBL" id="PON33028.1"/>
    </source>
</evidence>
<reference evidence="3" key="1">
    <citation type="submission" date="2016-06" db="EMBL/GenBank/DDBJ databases">
        <title>Parallel loss of symbiosis genes in relatives of nitrogen-fixing non-legume Parasponia.</title>
        <authorList>
            <person name="Van Velzen R."/>
            <person name="Holmer R."/>
            <person name="Bu F."/>
            <person name="Rutten L."/>
            <person name="Van Zeijl A."/>
            <person name="Liu W."/>
            <person name="Santuari L."/>
            <person name="Cao Q."/>
            <person name="Sharma T."/>
            <person name="Shen D."/>
            <person name="Roswanjaya Y."/>
            <person name="Wardhani T."/>
            <person name="Kalhor M.S."/>
            <person name="Jansen J."/>
            <person name="Van den Hoogen J."/>
            <person name="Gungor B."/>
            <person name="Hartog M."/>
            <person name="Hontelez J."/>
            <person name="Verver J."/>
            <person name="Yang W.-C."/>
            <person name="Schijlen E."/>
            <person name="Repin R."/>
            <person name="Schilthuizen M."/>
            <person name="Schranz E."/>
            <person name="Heidstra R."/>
            <person name="Miyata K."/>
            <person name="Fedorova E."/>
            <person name="Kohlen W."/>
            <person name="Bisseling T."/>
            <person name="Smit S."/>
            <person name="Geurts R."/>
        </authorList>
    </citation>
    <scope>NUCLEOTIDE SEQUENCE [LARGE SCALE GENOMIC DNA]</scope>
    <source>
        <strain evidence="3">cv. WU1-14</strain>
    </source>
</reference>
<gene>
    <name evidence="2" type="ORF">PanWU01x14_356050</name>
</gene>
<feature type="compositionally biased region" description="Basic and acidic residues" evidence="1">
    <location>
        <begin position="184"/>
        <end position="201"/>
    </location>
</feature>
<feature type="compositionally biased region" description="Basic residues" evidence="1">
    <location>
        <begin position="20"/>
        <end position="29"/>
    </location>
</feature>
<name>A0A2P5A918_PARAD</name>
<dbReference type="AlphaFoldDB" id="A0A2P5A918"/>
<evidence type="ECO:0000256" key="1">
    <source>
        <dbReference type="SAM" id="MobiDB-lite"/>
    </source>
</evidence>
<feature type="region of interest" description="Disordered" evidence="1">
    <location>
        <begin position="55"/>
        <end position="74"/>
    </location>
</feature>
<sequence length="225" mass="24637">MNDHHQIFTISFHEQTSKTPKPKSPKKKKSLTTIIINNTLYHEFVSIYKNSQNAQNKIEKRKKGKKKKSLKRKSVQKRGSYPRITIIIPTTGQKTRIETLFDLAIAIDIFTAIVHRSNKNQLIFQVPLQEAHLFSLAGQPRSSAVAAPLLAPPEPIVVLRIVGDLPLVTTTAATAEAEAELGGAEEREGCAEEREEDRRAEEEEEVADPAAPEPRGGGGSGGGGG</sequence>